<name>A0A9P4GZT7_9PLEO</name>
<evidence type="ECO:0000313" key="3">
    <source>
        <dbReference type="Proteomes" id="UP000799777"/>
    </source>
</evidence>
<dbReference type="PANTHER" id="PTHR33112:SF9">
    <property type="entry name" value="HETEROKARYON INCOMPATIBILITY DOMAIN-CONTAINING PROTEIN"/>
    <property type="match status" value="1"/>
</dbReference>
<sequence>MADKRFEYLALSHMWGTNHENQIRLTTKRFSEFEQGIPWGKLTPTFRQAVQITSVLGYRYIWIDSLCIIQASPSDSNSDWEHEAQRMALVYGNCVANIAFLFPHDEIRKTREDPRTWSSCILREASASQSGVYIRHLHESWHKSFLSREEAWLDQKQWPLFSRAWTFQEYLLSPRTLLYGHKNLMYQCSHVFYDELLGPIAEAKNKITDRTYTGRDLCKNRYFPPAISTIGNIDCLFAPALLSFTSDWMNTINEYRTRKLTYPTDRTIAFAGIATAYRKLSGMTYLAGLWWEHFPLSLLWFVEHKTSAAVRDENPERFPRGVIPVYDTDIDEQGVSEAPTWSWFSVPIYRFFRASFLFNDDERTVKGRSKREPRRCSFEDLDSAEPVSFYFGACPPNVFPKSGYSDFHNLAVVLNALVWPVSRGISTGIAPQLHRIRALENLGQLLQWDLGLTYYPDIPAIGEAPPPPRHTFFVLLVEFQIIRTGGLYHVERRLAGIVITRTERPGHWKRVGAWKLKIKIKGVEVNEGCVDDVAKRWKKYRLTSDWTKEQVTLF</sequence>
<reference evidence="2" key="1">
    <citation type="journal article" date="2020" name="Stud. Mycol.">
        <title>101 Dothideomycetes genomes: a test case for predicting lifestyles and emergence of pathogens.</title>
        <authorList>
            <person name="Haridas S."/>
            <person name="Albert R."/>
            <person name="Binder M."/>
            <person name="Bloem J."/>
            <person name="Labutti K."/>
            <person name="Salamov A."/>
            <person name="Andreopoulos B."/>
            <person name="Baker S."/>
            <person name="Barry K."/>
            <person name="Bills G."/>
            <person name="Bluhm B."/>
            <person name="Cannon C."/>
            <person name="Castanera R."/>
            <person name="Culley D."/>
            <person name="Daum C."/>
            <person name="Ezra D."/>
            <person name="Gonzalez J."/>
            <person name="Henrissat B."/>
            <person name="Kuo A."/>
            <person name="Liang C."/>
            <person name="Lipzen A."/>
            <person name="Lutzoni F."/>
            <person name="Magnuson J."/>
            <person name="Mondo S."/>
            <person name="Nolan M."/>
            <person name="Ohm R."/>
            <person name="Pangilinan J."/>
            <person name="Park H.-J."/>
            <person name="Ramirez L."/>
            <person name="Alfaro M."/>
            <person name="Sun H."/>
            <person name="Tritt A."/>
            <person name="Yoshinaga Y."/>
            <person name="Zwiers L.-H."/>
            <person name="Turgeon B."/>
            <person name="Goodwin S."/>
            <person name="Spatafora J."/>
            <person name="Crous P."/>
            <person name="Grigoriev I."/>
        </authorList>
    </citation>
    <scope>NUCLEOTIDE SEQUENCE</scope>
    <source>
        <strain evidence="2">CBS 110217</strain>
    </source>
</reference>
<dbReference type="Proteomes" id="UP000799777">
    <property type="component" value="Unassembled WGS sequence"/>
</dbReference>
<dbReference type="Pfam" id="PF06985">
    <property type="entry name" value="HET"/>
    <property type="match status" value="1"/>
</dbReference>
<gene>
    <name evidence="2" type="ORF">EK21DRAFT_77039</name>
</gene>
<dbReference type="PANTHER" id="PTHR33112">
    <property type="entry name" value="DOMAIN PROTEIN, PUTATIVE-RELATED"/>
    <property type="match status" value="1"/>
</dbReference>
<dbReference type="InterPro" id="IPR010730">
    <property type="entry name" value="HET"/>
</dbReference>
<accession>A0A9P4GZT7</accession>
<proteinExistence type="predicted"/>
<protein>
    <submittedName>
        <fullName evidence="2">HET-domain-containing protein</fullName>
    </submittedName>
</protein>
<dbReference type="AlphaFoldDB" id="A0A9P4GZT7"/>
<dbReference type="EMBL" id="ML978272">
    <property type="protein sequence ID" value="KAF2025181.1"/>
    <property type="molecule type" value="Genomic_DNA"/>
</dbReference>
<evidence type="ECO:0000259" key="1">
    <source>
        <dbReference type="Pfam" id="PF06985"/>
    </source>
</evidence>
<dbReference type="OrthoDB" id="5362512at2759"/>
<keyword evidence="3" id="KW-1185">Reference proteome</keyword>
<evidence type="ECO:0000313" key="2">
    <source>
        <dbReference type="EMBL" id="KAF2025181.1"/>
    </source>
</evidence>
<comment type="caution">
    <text evidence="2">The sequence shown here is derived from an EMBL/GenBank/DDBJ whole genome shotgun (WGS) entry which is preliminary data.</text>
</comment>
<organism evidence="2 3">
    <name type="scientific">Setomelanomma holmii</name>
    <dbReference type="NCBI Taxonomy" id="210430"/>
    <lineage>
        <taxon>Eukaryota</taxon>
        <taxon>Fungi</taxon>
        <taxon>Dikarya</taxon>
        <taxon>Ascomycota</taxon>
        <taxon>Pezizomycotina</taxon>
        <taxon>Dothideomycetes</taxon>
        <taxon>Pleosporomycetidae</taxon>
        <taxon>Pleosporales</taxon>
        <taxon>Pleosporineae</taxon>
        <taxon>Phaeosphaeriaceae</taxon>
        <taxon>Setomelanomma</taxon>
    </lineage>
</organism>
<feature type="domain" description="Heterokaryon incompatibility" evidence="1">
    <location>
        <begin position="8"/>
        <end position="169"/>
    </location>
</feature>